<name>A0A843UEL8_COLES</name>
<dbReference type="EMBL" id="NMUH01000750">
    <property type="protein sequence ID" value="MQL84272.1"/>
    <property type="molecule type" value="Genomic_DNA"/>
</dbReference>
<organism evidence="1 2">
    <name type="scientific">Colocasia esculenta</name>
    <name type="common">Wild taro</name>
    <name type="synonym">Arum esculentum</name>
    <dbReference type="NCBI Taxonomy" id="4460"/>
    <lineage>
        <taxon>Eukaryota</taxon>
        <taxon>Viridiplantae</taxon>
        <taxon>Streptophyta</taxon>
        <taxon>Embryophyta</taxon>
        <taxon>Tracheophyta</taxon>
        <taxon>Spermatophyta</taxon>
        <taxon>Magnoliopsida</taxon>
        <taxon>Liliopsida</taxon>
        <taxon>Araceae</taxon>
        <taxon>Aroideae</taxon>
        <taxon>Colocasieae</taxon>
        <taxon>Colocasia</taxon>
    </lineage>
</organism>
<sequence length="168" mass="18925">MSIGTGLKKFRLKNGTPVRFTDTLPVRSTDTQKYFLRIARTLSPRIFFKNILPPDQSILIKIGLNQPKDDSWVDPILPSVMTIPNTLLLDLVLCIVPLTFLVDKYINSRLSKQSSQMSEAKFAISDLDFVSGGSKRRDLGEISVNKEILTTLPEEDPEGSLRESTWID</sequence>
<keyword evidence="2" id="KW-1185">Reference proteome</keyword>
<comment type="caution">
    <text evidence="1">The sequence shown here is derived from an EMBL/GenBank/DDBJ whole genome shotgun (WGS) entry which is preliminary data.</text>
</comment>
<dbReference type="Proteomes" id="UP000652761">
    <property type="component" value="Unassembled WGS sequence"/>
</dbReference>
<proteinExistence type="predicted"/>
<evidence type="ECO:0000313" key="2">
    <source>
        <dbReference type="Proteomes" id="UP000652761"/>
    </source>
</evidence>
<gene>
    <name evidence="1" type="ORF">Taro_016785</name>
</gene>
<accession>A0A843UEL8</accession>
<protein>
    <submittedName>
        <fullName evidence="1">Uncharacterized protein</fullName>
    </submittedName>
</protein>
<evidence type="ECO:0000313" key="1">
    <source>
        <dbReference type="EMBL" id="MQL84272.1"/>
    </source>
</evidence>
<dbReference type="AlphaFoldDB" id="A0A843UEL8"/>
<reference evidence="1" key="1">
    <citation type="submission" date="2017-07" db="EMBL/GenBank/DDBJ databases">
        <title>Taro Niue Genome Assembly and Annotation.</title>
        <authorList>
            <person name="Atibalentja N."/>
            <person name="Keating K."/>
            <person name="Fields C.J."/>
        </authorList>
    </citation>
    <scope>NUCLEOTIDE SEQUENCE</scope>
    <source>
        <strain evidence="1">Niue_2</strain>
        <tissue evidence="1">Leaf</tissue>
    </source>
</reference>